<feature type="region of interest" description="Disordered" evidence="1">
    <location>
        <begin position="29"/>
        <end position="48"/>
    </location>
</feature>
<dbReference type="AlphaFoldDB" id="A0AAN8XLE3"/>
<comment type="caution">
    <text evidence="2">The sequence shown here is derived from an EMBL/GenBank/DDBJ whole genome shotgun (WGS) entry which is preliminary data.</text>
</comment>
<proteinExistence type="predicted"/>
<evidence type="ECO:0000256" key="1">
    <source>
        <dbReference type="SAM" id="MobiDB-lite"/>
    </source>
</evidence>
<organism evidence="2 3">
    <name type="scientific">Halocaridina rubra</name>
    <name type="common">Hawaiian red shrimp</name>
    <dbReference type="NCBI Taxonomy" id="373956"/>
    <lineage>
        <taxon>Eukaryota</taxon>
        <taxon>Metazoa</taxon>
        <taxon>Ecdysozoa</taxon>
        <taxon>Arthropoda</taxon>
        <taxon>Crustacea</taxon>
        <taxon>Multicrustacea</taxon>
        <taxon>Malacostraca</taxon>
        <taxon>Eumalacostraca</taxon>
        <taxon>Eucarida</taxon>
        <taxon>Decapoda</taxon>
        <taxon>Pleocyemata</taxon>
        <taxon>Caridea</taxon>
        <taxon>Atyoidea</taxon>
        <taxon>Atyidae</taxon>
        <taxon>Halocaridina</taxon>
    </lineage>
</organism>
<protein>
    <submittedName>
        <fullName evidence="2">Uncharacterized protein</fullName>
    </submittedName>
</protein>
<dbReference type="Proteomes" id="UP001381693">
    <property type="component" value="Unassembled WGS sequence"/>
</dbReference>
<accession>A0AAN8XLE3</accession>
<reference evidence="2 3" key="1">
    <citation type="submission" date="2023-11" db="EMBL/GenBank/DDBJ databases">
        <title>Halocaridina rubra genome assembly.</title>
        <authorList>
            <person name="Smith C."/>
        </authorList>
    </citation>
    <scope>NUCLEOTIDE SEQUENCE [LARGE SCALE GENOMIC DNA]</scope>
    <source>
        <strain evidence="2">EP-1</strain>
        <tissue evidence="2">Whole</tissue>
    </source>
</reference>
<gene>
    <name evidence="2" type="ORF">SK128_027371</name>
</gene>
<dbReference type="EMBL" id="JAXCGZ010004160">
    <property type="protein sequence ID" value="KAK7082153.1"/>
    <property type="molecule type" value="Genomic_DNA"/>
</dbReference>
<evidence type="ECO:0000313" key="2">
    <source>
        <dbReference type="EMBL" id="KAK7082153.1"/>
    </source>
</evidence>
<keyword evidence="3" id="KW-1185">Reference proteome</keyword>
<name>A0AAN8XLE3_HALRR</name>
<sequence length="280" mass="31348">MYSQRLALIALVVTELSHHSQQMSVRRRLISNTSKSTTAKPEVTQADTSSPTLFIQDGSTDIGREPILTDIQHLDQALHLLIKATNNQNHSLLEDDALVTGNVKVDELLSSLREPSDNSRTVWMALLNELVSDGSLNEMLGNILHDTTSDKRQGRNLLLDGQDQINEHIFGQLEGPSPETQMEEFILEPHLGPAIMPFDVPEGLFVSFIPRRAFGVVSGVSRPAHGHGSFYVHRPPGLVDIINPPAYGFLFNSYRRFQPDAQHHKDLHYNEEFTLEGHHL</sequence>
<evidence type="ECO:0000313" key="3">
    <source>
        <dbReference type="Proteomes" id="UP001381693"/>
    </source>
</evidence>